<proteinExistence type="predicted"/>
<dbReference type="InterPro" id="IPR036265">
    <property type="entry name" value="HIT-like_sf"/>
</dbReference>
<dbReference type="AlphaFoldDB" id="C7NUI0"/>
<keyword evidence="2" id="KW-1185">Reference proteome</keyword>
<dbReference type="STRING" id="519442.Huta_2170"/>
<evidence type="ECO:0008006" key="3">
    <source>
        <dbReference type="Google" id="ProtNLM"/>
    </source>
</evidence>
<evidence type="ECO:0000313" key="2">
    <source>
        <dbReference type="Proteomes" id="UP000002071"/>
    </source>
</evidence>
<evidence type="ECO:0000313" key="1">
    <source>
        <dbReference type="EMBL" id="ACV12337.1"/>
    </source>
</evidence>
<dbReference type="EMBL" id="CP001687">
    <property type="protein sequence ID" value="ACV12337.1"/>
    <property type="molecule type" value="Genomic_DNA"/>
</dbReference>
<gene>
    <name evidence="1" type="ordered locus">Huta_2170</name>
</gene>
<reference evidence="1 2" key="1">
    <citation type="journal article" date="2009" name="Stand. Genomic Sci.">
        <title>Complete genome sequence of Halorhabdus utahensis type strain (AX-2).</title>
        <authorList>
            <person name="Anderson I."/>
            <person name="Tindall B.J."/>
            <person name="Pomrenke H."/>
            <person name="Goker M."/>
            <person name="Lapidus A."/>
            <person name="Nolan M."/>
            <person name="Copeland A."/>
            <person name="Glavina Del Rio T."/>
            <person name="Chen F."/>
            <person name="Tice H."/>
            <person name="Cheng J.F."/>
            <person name="Lucas S."/>
            <person name="Chertkov O."/>
            <person name="Bruce D."/>
            <person name="Brettin T."/>
            <person name="Detter J.C."/>
            <person name="Han C."/>
            <person name="Goodwin L."/>
            <person name="Land M."/>
            <person name="Hauser L."/>
            <person name="Chang Y.J."/>
            <person name="Jeffries C.D."/>
            <person name="Pitluck S."/>
            <person name="Pati A."/>
            <person name="Mavromatis K."/>
            <person name="Ivanova N."/>
            <person name="Ovchinnikova G."/>
            <person name="Chen A."/>
            <person name="Palaniappan K."/>
            <person name="Chain P."/>
            <person name="Rohde M."/>
            <person name="Bristow J."/>
            <person name="Eisen J.A."/>
            <person name="Markowitz V."/>
            <person name="Hugenholtz P."/>
            <person name="Kyrpides N.C."/>
            <person name="Klenk H.P."/>
        </authorList>
    </citation>
    <scope>NUCLEOTIDE SEQUENCE [LARGE SCALE GENOMIC DNA]</scope>
    <source>
        <strain evidence="2">DSM 12940 / JCM 11049 / AX-2</strain>
    </source>
</reference>
<dbReference type="KEGG" id="hut:Huta_2170"/>
<protein>
    <recommendedName>
        <fullName evidence="3">Galactose-1-phosphate uridylyltransferase</fullName>
    </recommendedName>
</protein>
<accession>C7NUI0</accession>
<organism evidence="1 2">
    <name type="scientific">Halorhabdus utahensis (strain DSM 12940 / JCM 11049 / AX-2)</name>
    <dbReference type="NCBI Taxonomy" id="519442"/>
    <lineage>
        <taxon>Archaea</taxon>
        <taxon>Methanobacteriati</taxon>
        <taxon>Methanobacteriota</taxon>
        <taxon>Stenosarchaea group</taxon>
        <taxon>Halobacteria</taxon>
        <taxon>Halobacteriales</taxon>
        <taxon>Haloarculaceae</taxon>
        <taxon>Halorhabdus</taxon>
    </lineage>
</organism>
<dbReference type="eggNOG" id="arCOG00420">
    <property type="taxonomic scope" value="Archaea"/>
</dbReference>
<dbReference type="RefSeq" id="WP_015789908.1">
    <property type="nucleotide sequence ID" value="NC_013158.1"/>
</dbReference>
<dbReference type="OrthoDB" id="7650at2157"/>
<name>C7NUI0_HALUD</name>
<dbReference type="Gene3D" id="3.30.428.10">
    <property type="entry name" value="HIT-like"/>
    <property type="match status" value="1"/>
</dbReference>
<dbReference type="Proteomes" id="UP000002071">
    <property type="component" value="Chromosome"/>
</dbReference>
<dbReference type="SUPFAM" id="SSF54197">
    <property type="entry name" value="HIT-like"/>
    <property type="match status" value="1"/>
</dbReference>
<sequence>MTFECDPAIQTTWFHSPLEDFEEVSVETEIREDPLTGRQSRIVSENFVRPEGDPDIEGVVGDSEGCFFCPEMVTDATPTYPDWVGFERGEWGEATSFPNLNPYGDHSNVVVLTEDHYVPIDEFTVEQFTDGLAAALEFVGAAFESDAADEYASINMNFLRPAGSSIIHPHMQTLIDECGTNLQADRAQAARAYRDEHDASYWEDAVSETTETDRYIGSTGAVEWVAPYAPKHHRHVRGVAPGVDVPDPTDPVVEDLAAGIVNVLRYYGSAGHNSFNLAITFQDGDLSNPPVIDLIARAVFEEYYWSDSPFFATLHDESVVDVPPEDYAAEAAAFF</sequence>
<dbReference type="GeneID" id="8384464"/>
<dbReference type="HOGENOM" id="CLU_071478_0_0_2"/>